<dbReference type="AlphaFoldDB" id="G8XAG4"/>
<feature type="domain" description="Cyclic nucleotide-binding" evidence="1">
    <location>
        <begin position="30"/>
        <end position="115"/>
    </location>
</feature>
<gene>
    <name evidence="2" type="ordered locus">FCOL_09130</name>
</gene>
<dbReference type="RefSeq" id="WP_014165910.1">
    <property type="nucleotide sequence ID" value="NC_016510.2"/>
</dbReference>
<evidence type="ECO:0000259" key="1">
    <source>
        <dbReference type="Pfam" id="PF00027"/>
    </source>
</evidence>
<dbReference type="KEGG" id="fco:FCOL_09130"/>
<accession>G8XAG4</accession>
<organism evidence="2 3">
    <name type="scientific">Flavobacterium columnare (strain ATCC 49512 / CIP 103533 / TG 44/87)</name>
    <dbReference type="NCBI Taxonomy" id="1041826"/>
    <lineage>
        <taxon>Bacteria</taxon>
        <taxon>Pseudomonadati</taxon>
        <taxon>Bacteroidota</taxon>
        <taxon>Flavobacteriia</taxon>
        <taxon>Flavobacteriales</taxon>
        <taxon>Flavobacteriaceae</taxon>
        <taxon>Flavobacterium</taxon>
    </lineage>
</organism>
<evidence type="ECO:0000313" key="2">
    <source>
        <dbReference type="EMBL" id="AEW86635.1"/>
    </source>
</evidence>
<dbReference type="HOGENOM" id="CLU_075053_9_0_10"/>
<dbReference type="CDD" id="cd00038">
    <property type="entry name" value="CAP_ED"/>
    <property type="match status" value="1"/>
</dbReference>
<evidence type="ECO:0000313" key="3">
    <source>
        <dbReference type="Proteomes" id="UP000005638"/>
    </source>
</evidence>
<proteinExistence type="predicted"/>
<dbReference type="EMBL" id="CP003222">
    <property type="protein sequence ID" value="AEW86635.1"/>
    <property type="molecule type" value="Genomic_DNA"/>
</dbReference>
<dbReference type="Proteomes" id="UP000005638">
    <property type="component" value="Chromosome"/>
</dbReference>
<reference evidence="2 3" key="1">
    <citation type="journal article" date="2012" name="J. Bacteriol.">
        <title>Genome Sequence of the Fish Pathogen Flavobacterium columnare ATCC 49512.</title>
        <authorList>
            <person name="Tekedar H.C."/>
            <person name="Karsi A."/>
            <person name="Gillaspy A.F."/>
            <person name="Dyer D.W."/>
            <person name="Benton N.R."/>
            <person name="Zaitshik J."/>
            <person name="Vamenta S."/>
            <person name="Banes M.M."/>
            <person name="Gulsoy N."/>
            <person name="Aboko-Cole M."/>
            <person name="Waldbieser G.C."/>
            <person name="Lawrence M.L."/>
        </authorList>
    </citation>
    <scope>NUCLEOTIDE SEQUENCE [LARGE SCALE GENOMIC DNA]</scope>
    <source>
        <strain evidence="3">ATCC 49512 / CIP 103533 / TG 44/87</strain>
    </source>
</reference>
<keyword evidence="3" id="KW-1185">Reference proteome</keyword>
<name>G8XAG4_FLACA</name>
<dbReference type="STRING" id="1041826.FCOL_09130"/>
<sequence>MVQTNKLLTTNDIDFSDVIKQFQSHFKPLYLKKNTFFVEQNEICRFFCFITSGILQHAIEIDHEEKTTYLSLKNTFTASLKSFLTQSPSRKHIKALVNTELLVISLEDFMKLKEENPVFNQFYYDLIERQSCLIDDYRIDLLALSPEERYKKLLENEPKLLNEVPLHYLSSFLGISNRHMSRIRKNSLQR</sequence>
<dbReference type="GeneID" id="60758600"/>
<dbReference type="Gene3D" id="2.60.120.10">
    <property type="entry name" value="Jelly Rolls"/>
    <property type="match status" value="1"/>
</dbReference>
<dbReference type="InterPro" id="IPR000595">
    <property type="entry name" value="cNMP-bd_dom"/>
</dbReference>
<dbReference type="eggNOG" id="COG0664">
    <property type="taxonomic scope" value="Bacteria"/>
</dbReference>
<dbReference type="Pfam" id="PF00027">
    <property type="entry name" value="cNMP_binding"/>
    <property type="match status" value="1"/>
</dbReference>
<dbReference type="SUPFAM" id="SSF51206">
    <property type="entry name" value="cAMP-binding domain-like"/>
    <property type="match status" value="1"/>
</dbReference>
<dbReference type="InterPro" id="IPR014710">
    <property type="entry name" value="RmlC-like_jellyroll"/>
</dbReference>
<dbReference type="InterPro" id="IPR018490">
    <property type="entry name" value="cNMP-bd_dom_sf"/>
</dbReference>
<protein>
    <submittedName>
        <fullName evidence="2">Crp/Fnr family transcriptional regulator</fullName>
    </submittedName>
</protein>